<reference evidence="1" key="1">
    <citation type="submission" date="2021-01" db="EMBL/GenBank/DDBJ databases">
        <title>Whole genome shotgun sequence of Actinoplanes nipponensis NBRC 14063.</title>
        <authorList>
            <person name="Komaki H."/>
            <person name="Tamura T."/>
        </authorList>
    </citation>
    <scope>NUCLEOTIDE SEQUENCE</scope>
    <source>
        <strain evidence="1">NBRC 14063</strain>
    </source>
</reference>
<protein>
    <submittedName>
        <fullName evidence="1">Uncharacterized protein</fullName>
    </submittedName>
</protein>
<evidence type="ECO:0000313" key="1">
    <source>
        <dbReference type="EMBL" id="GIE47476.1"/>
    </source>
</evidence>
<sequence>MAYDREAESRKLIAGGLPARPVSLSRRRRFAPLAVDVDGDIAAARFVRRGVSCYWDETHILVYDGQAGWRYTGGGGSSAGERWSAEAFLRDRADLAPAGIEATGGSSVRDHAHRPAWIRTAELLVGGAVTTVVVDGRRRLVVPGHGRLVVVWSARQPPIVSARDPADRELSRTRPPGR</sequence>
<accession>A0A919JE22</accession>
<dbReference type="AlphaFoldDB" id="A0A919JE22"/>
<organism evidence="1 2">
    <name type="scientific">Actinoplanes nipponensis</name>
    <dbReference type="NCBI Taxonomy" id="135950"/>
    <lineage>
        <taxon>Bacteria</taxon>
        <taxon>Bacillati</taxon>
        <taxon>Actinomycetota</taxon>
        <taxon>Actinomycetes</taxon>
        <taxon>Micromonosporales</taxon>
        <taxon>Micromonosporaceae</taxon>
        <taxon>Actinoplanes</taxon>
    </lineage>
</organism>
<gene>
    <name evidence="1" type="ORF">Ani05nite_10100</name>
</gene>
<evidence type="ECO:0000313" key="2">
    <source>
        <dbReference type="Proteomes" id="UP000647172"/>
    </source>
</evidence>
<name>A0A919JE22_9ACTN</name>
<dbReference type="EMBL" id="BOMQ01000011">
    <property type="protein sequence ID" value="GIE47476.1"/>
    <property type="molecule type" value="Genomic_DNA"/>
</dbReference>
<keyword evidence="2" id="KW-1185">Reference proteome</keyword>
<dbReference type="RefSeq" id="WP_203765563.1">
    <property type="nucleotide sequence ID" value="NZ_BAAAYJ010000076.1"/>
</dbReference>
<dbReference type="Proteomes" id="UP000647172">
    <property type="component" value="Unassembled WGS sequence"/>
</dbReference>
<comment type="caution">
    <text evidence="1">The sequence shown here is derived from an EMBL/GenBank/DDBJ whole genome shotgun (WGS) entry which is preliminary data.</text>
</comment>
<proteinExistence type="predicted"/>